<evidence type="ECO:0000313" key="1">
    <source>
        <dbReference type="EMBL" id="MBM7645235.1"/>
    </source>
</evidence>
<comment type="caution">
    <text evidence="1">The sequence shown here is derived from an EMBL/GenBank/DDBJ whole genome shotgun (WGS) entry which is preliminary data.</text>
</comment>
<name>A0ABS2PZU3_9BACL</name>
<proteinExistence type="predicted"/>
<dbReference type="RefSeq" id="WP_205003165.1">
    <property type="nucleotide sequence ID" value="NZ_JAFBER010000007.1"/>
</dbReference>
<organism evidence="1 2">
    <name type="scientific">Scopulibacillus daqui</name>
    <dbReference type="NCBI Taxonomy" id="1469162"/>
    <lineage>
        <taxon>Bacteria</taxon>
        <taxon>Bacillati</taxon>
        <taxon>Bacillota</taxon>
        <taxon>Bacilli</taxon>
        <taxon>Bacillales</taxon>
        <taxon>Sporolactobacillaceae</taxon>
        <taxon>Scopulibacillus</taxon>
    </lineage>
</organism>
<accession>A0ABS2PZU3</accession>
<sequence length="68" mass="7905">MINENSQYGVKAMIAVGEAGLPYYMRQKKKVDLAPYIELLELFIQKASDVYKIIWDNTCRFYQLPDIG</sequence>
<keyword evidence="2" id="KW-1185">Reference proteome</keyword>
<evidence type="ECO:0000313" key="2">
    <source>
        <dbReference type="Proteomes" id="UP000808914"/>
    </source>
</evidence>
<reference evidence="1 2" key="1">
    <citation type="submission" date="2021-01" db="EMBL/GenBank/DDBJ databases">
        <title>Genomic Encyclopedia of Type Strains, Phase IV (KMG-IV): sequencing the most valuable type-strain genomes for metagenomic binning, comparative biology and taxonomic classification.</title>
        <authorList>
            <person name="Goeker M."/>
        </authorList>
    </citation>
    <scope>NUCLEOTIDE SEQUENCE [LARGE SCALE GENOMIC DNA]</scope>
    <source>
        <strain evidence="1 2">DSM 28236</strain>
    </source>
</reference>
<dbReference type="Proteomes" id="UP000808914">
    <property type="component" value="Unassembled WGS sequence"/>
</dbReference>
<dbReference type="EMBL" id="JAFBER010000007">
    <property type="protein sequence ID" value="MBM7645235.1"/>
    <property type="molecule type" value="Genomic_DNA"/>
</dbReference>
<protein>
    <submittedName>
        <fullName evidence="1">Tat protein secretion system quality control protein TatD with DNase activity</fullName>
    </submittedName>
</protein>
<gene>
    <name evidence="1" type="ORF">JOD45_001446</name>
</gene>